<proteinExistence type="predicted"/>
<feature type="transmembrane region" description="Helical" evidence="5">
    <location>
        <begin position="50"/>
        <end position="72"/>
    </location>
</feature>
<evidence type="ECO:0000256" key="5">
    <source>
        <dbReference type="SAM" id="Phobius"/>
    </source>
</evidence>
<keyword evidence="4 5" id="KW-0472">Membrane</keyword>
<evidence type="ECO:0000256" key="2">
    <source>
        <dbReference type="ARBA" id="ARBA00022692"/>
    </source>
</evidence>
<gene>
    <name evidence="7" type="ORF">SRB5_30320</name>
</gene>
<dbReference type="Proteomes" id="UP000466345">
    <property type="component" value="Unassembled WGS sequence"/>
</dbReference>
<name>A0A7K0CHU8_9ACTN</name>
<dbReference type="GO" id="GO:0016020">
    <property type="term" value="C:membrane"/>
    <property type="evidence" value="ECO:0007669"/>
    <property type="project" value="UniProtKB-SubCell"/>
</dbReference>
<comment type="subcellular location">
    <subcellularLocation>
        <location evidence="1">Membrane</location>
        <topology evidence="1">Multi-pass membrane protein</topology>
    </subcellularLocation>
</comment>
<dbReference type="RefSeq" id="WP_194292936.1">
    <property type="nucleotide sequence ID" value="NZ_WEGJ01000009.1"/>
</dbReference>
<keyword evidence="3 5" id="KW-1133">Transmembrane helix</keyword>
<evidence type="ECO:0000256" key="1">
    <source>
        <dbReference type="ARBA" id="ARBA00004141"/>
    </source>
</evidence>
<evidence type="ECO:0000256" key="4">
    <source>
        <dbReference type="ARBA" id="ARBA00023136"/>
    </source>
</evidence>
<evidence type="ECO:0000313" key="8">
    <source>
        <dbReference type="Proteomes" id="UP000466345"/>
    </source>
</evidence>
<dbReference type="InterPro" id="IPR009908">
    <property type="entry name" value="Methylamine_util_MauE"/>
</dbReference>
<evidence type="ECO:0000256" key="3">
    <source>
        <dbReference type="ARBA" id="ARBA00022989"/>
    </source>
</evidence>
<sequence>MIYLAFSLRLALAGVLLAGAVAKARAFGEARRMVEVTVRRALPAPALARRIPAGAAAGLLIGAEAAVALLLLSGAGQARPGFAAALVLFVCFTALAVFSATTGAELPCACFGRSTARLGPRHVLRNGVLLALAAAGLYLASAGPDGDGMRAGGVAVGIAAAFVVTALTAYYDDLVDFLTEEFR</sequence>
<feature type="transmembrane region" description="Helical" evidence="5">
    <location>
        <begin position="123"/>
        <end position="140"/>
    </location>
</feature>
<feature type="transmembrane region" description="Helical" evidence="5">
    <location>
        <begin position="152"/>
        <end position="171"/>
    </location>
</feature>
<dbReference type="Pfam" id="PF07291">
    <property type="entry name" value="MauE"/>
    <property type="match status" value="1"/>
</dbReference>
<evidence type="ECO:0000259" key="6">
    <source>
        <dbReference type="Pfam" id="PF07291"/>
    </source>
</evidence>
<organism evidence="7 8">
    <name type="scientific">Streptomyces smaragdinus</name>
    <dbReference type="NCBI Taxonomy" id="2585196"/>
    <lineage>
        <taxon>Bacteria</taxon>
        <taxon>Bacillati</taxon>
        <taxon>Actinomycetota</taxon>
        <taxon>Actinomycetes</taxon>
        <taxon>Kitasatosporales</taxon>
        <taxon>Streptomycetaceae</taxon>
        <taxon>Streptomyces</taxon>
    </lineage>
</organism>
<evidence type="ECO:0000313" key="7">
    <source>
        <dbReference type="EMBL" id="MQY12893.1"/>
    </source>
</evidence>
<dbReference type="EMBL" id="WEGJ01000009">
    <property type="protein sequence ID" value="MQY12893.1"/>
    <property type="molecule type" value="Genomic_DNA"/>
</dbReference>
<feature type="transmembrane region" description="Helical" evidence="5">
    <location>
        <begin position="84"/>
        <end position="103"/>
    </location>
</feature>
<dbReference type="AlphaFoldDB" id="A0A7K0CHU8"/>
<accession>A0A7K0CHU8</accession>
<keyword evidence="8" id="KW-1185">Reference proteome</keyword>
<reference evidence="7 8" key="1">
    <citation type="submission" date="2019-10" db="EMBL/GenBank/DDBJ databases">
        <title>Streptomyces smaragdinus sp. nov. and Streptomyces fabii sp. nov., isolated from the gut of fungus growing-termite Macrotermes natalensis.</title>
        <authorList>
            <person name="Schwitalla J."/>
            <person name="Benndorf R."/>
            <person name="Martin K."/>
            <person name="De Beer W."/>
            <person name="Kaster A.-K."/>
            <person name="Vollmers J."/>
            <person name="Poulsen M."/>
            <person name="Beemelmanns C."/>
        </authorList>
    </citation>
    <scope>NUCLEOTIDE SEQUENCE [LARGE SCALE GENOMIC DNA]</scope>
    <source>
        <strain evidence="7 8">RB5</strain>
    </source>
</reference>
<dbReference type="GO" id="GO:0030416">
    <property type="term" value="P:methylamine metabolic process"/>
    <property type="evidence" value="ECO:0007669"/>
    <property type="project" value="InterPro"/>
</dbReference>
<comment type="caution">
    <text evidence="7">The sequence shown here is derived from an EMBL/GenBank/DDBJ whole genome shotgun (WGS) entry which is preliminary data.</text>
</comment>
<protein>
    <recommendedName>
        <fullName evidence="6">Methylamine utilisation protein MauE domain-containing protein</fullName>
    </recommendedName>
</protein>
<keyword evidence="2 5" id="KW-0812">Transmembrane</keyword>
<feature type="domain" description="Methylamine utilisation protein MauE" evidence="6">
    <location>
        <begin position="3"/>
        <end position="138"/>
    </location>
</feature>